<dbReference type="RefSeq" id="XP_052738782.1">
    <property type="nucleotide sequence ID" value="XM_052882822.1"/>
</dbReference>
<gene>
    <name evidence="2" type="primary">LOC128198301</name>
</gene>
<name>A0ABM3LI86_BICAN</name>
<dbReference type="SUPFAM" id="SSF55729">
    <property type="entry name" value="Acyl-CoA N-acyltransferases (Nat)"/>
    <property type="match status" value="1"/>
</dbReference>
<sequence>MPWIRPSDAPVGRVWRRFEGRQINGTPPVIYQIRDLEEPYRKTCLDMMEETFVRDEPLCQALEMGSDPELIAIIRNNWKEYVSQQMSLACFTEVDGEPKELVGFNILQVKCKDDEDEDFSQVANLQFKNEKLLKYMMIRANSKKLVDVFEYYDVDKYLTSNGLNVLSEHRGQNIGARLIEARRDLCKQFGINVACSVFSSKVAQVLAERCQYEIMAAVTCADMLKYGVDLTCCSHVDAKLMGIKFE</sequence>
<organism evidence="1 2">
    <name type="scientific">Bicyclus anynana</name>
    <name type="common">Squinting bush brown butterfly</name>
    <dbReference type="NCBI Taxonomy" id="110368"/>
    <lineage>
        <taxon>Eukaryota</taxon>
        <taxon>Metazoa</taxon>
        <taxon>Ecdysozoa</taxon>
        <taxon>Arthropoda</taxon>
        <taxon>Hexapoda</taxon>
        <taxon>Insecta</taxon>
        <taxon>Pterygota</taxon>
        <taxon>Neoptera</taxon>
        <taxon>Endopterygota</taxon>
        <taxon>Lepidoptera</taxon>
        <taxon>Glossata</taxon>
        <taxon>Ditrysia</taxon>
        <taxon>Papilionoidea</taxon>
        <taxon>Nymphalidae</taxon>
        <taxon>Satyrinae</taxon>
        <taxon>Satyrini</taxon>
        <taxon>Mycalesina</taxon>
        <taxon>Bicyclus</taxon>
    </lineage>
</organism>
<proteinExistence type="predicted"/>
<evidence type="ECO:0000313" key="2">
    <source>
        <dbReference type="RefSeq" id="XP_052738782.1"/>
    </source>
</evidence>
<dbReference type="Proteomes" id="UP001652582">
    <property type="component" value="Chromosome 8"/>
</dbReference>
<reference evidence="2" key="1">
    <citation type="submission" date="2025-08" db="UniProtKB">
        <authorList>
            <consortium name="RefSeq"/>
        </authorList>
    </citation>
    <scope>IDENTIFICATION</scope>
</reference>
<accession>A0ABM3LI86</accession>
<protein>
    <submittedName>
        <fullName evidence="2">Uncharacterized protein LOC128198301</fullName>
    </submittedName>
</protein>
<evidence type="ECO:0000313" key="1">
    <source>
        <dbReference type="Proteomes" id="UP001652582"/>
    </source>
</evidence>
<keyword evidence="1" id="KW-1185">Reference proteome</keyword>
<dbReference type="PANTHER" id="PTHR20905">
    <property type="entry name" value="N-ACETYLTRANSFERASE-RELATED"/>
    <property type="match status" value="1"/>
</dbReference>
<dbReference type="PANTHER" id="PTHR20905:SF1">
    <property type="entry name" value="AT07410P-RELATED"/>
    <property type="match status" value="1"/>
</dbReference>
<dbReference type="GeneID" id="128198301"/>
<dbReference type="Gene3D" id="3.40.630.30">
    <property type="match status" value="1"/>
</dbReference>
<dbReference type="InterPro" id="IPR016181">
    <property type="entry name" value="Acyl_CoA_acyltransferase"/>
</dbReference>